<proteinExistence type="predicted"/>
<dbReference type="EMBL" id="MG732930">
    <property type="protein sequence ID" value="AUV57188.1"/>
    <property type="molecule type" value="Genomic_DNA"/>
</dbReference>
<protein>
    <submittedName>
        <fullName evidence="1">Minor tail protein</fullName>
    </submittedName>
</protein>
<organism evidence="1 2">
    <name type="scientific">Enterobacter phage Ec_L1</name>
    <dbReference type="NCBI Taxonomy" id="2070180"/>
    <lineage>
        <taxon>Viruses</taxon>
        <taxon>Duplodnaviria</taxon>
        <taxon>Heunggongvirae</taxon>
        <taxon>Uroviricota</taxon>
        <taxon>Caudoviricetes</taxon>
        <taxon>Drexlerviridae</taxon>
        <taxon>Eclunavirus</taxon>
        <taxon>Eclunavirus EcL1</taxon>
    </lineage>
</organism>
<keyword evidence="2" id="KW-1185">Reference proteome</keyword>
<dbReference type="Proteomes" id="UP000241856">
    <property type="component" value="Segment"/>
</dbReference>
<dbReference type="Pfam" id="PF05939">
    <property type="entry name" value="Phage_min_tail"/>
    <property type="match status" value="1"/>
</dbReference>
<sequence length="116" mass="12933">MALETFTWCTQVQNNGGAGSVSDNVRGIQFGNGFRQLATAGLNTIRREFNIVYGGSKWEDVYNFLTRHTYKPFIWKAPDGKLGIFTVKSGSIAMRPIKDGMLEVTCQVSEEFTSAR</sequence>
<name>A0A2P0W9Z8_9CAUD</name>
<evidence type="ECO:0000313" key="2">
    <source>
        <dbReference type="Proteomes" id="UP000241856"/>
    </source>
</evidence>
<dbReference type="OrthoDB" id="15278at10239"/>
<accession>A0A2P0W9Z8</accession>
<gene>
    <name evidence="1" type="ORF">Ec74</name>
</gene>
<reference evidence="1 2" key="1">
    <citation type="submission" date="2017-12" db="EMBL/GenBank/DDBJ databases">
        <title>Genomic analysis of a novel phage Ec_L1 lytic to Enterobacter cloacae.</title>
        <authorList>
            <person name="Li Z."/>
            <person name="Ren H."/>
            <person name="Xu Y."/>
        </authorList>
    </citation>
    <scope>NUCLEOTIDE SEQUENCE [LARGE SCALE GENOMIC DNA]</scope>
</reference>
<dbReference type="InterPro" id="IPR010265">
    <property type="entry name" value="Phage_lambda_TipM"/>
</dbReference>
<evidence type="ECO:0000313" key="1">
    <source>
        <dbReference type="EMBL" id="AUV57188.1"/>
    </source>
</evidence>